<name>A0ABD0J7E1_9CAEN</name>
<protein>
    <submittedName>
        <fullName evidence="2">Uncharacterized protein</fullName>
    </submittedName>
</protein>
<organism evidence="2 3">
    <name type="scientific">Batillaria attramentaria</name>
    <dbReference type="NCBI Taxonomy" id="370345"/>
    <lineage>
        <taxon>Eukaryota</taxon>
        <taxon>Metazoa</taxon>
        <taxon>Spiralia</taxon>
        <taxon>Lophotrochozoa</taxon>
        <taxon>Mollusca</taxon>
        <taxon>Gastropoda</taxon>
        <taxon>Caenogastropoda</taxon>
        <taxon>Sorbeoconcha</taxon>
        <taxon>Cerithioidea</taxon>
        <taxon>Batillariidae</taxon>
        <taxon>Batillaria</taxon>
    </lineage>
</organism>
<feature type="compositionally biased region" description="Basic and acidic residues" evidence="1">
    <location>
        <begin position="176"/>
        <end position="189"/>
    </location>
</feature>
<feature type="region of interest" description="Disordered" evidence="1">
    <location>
        <begin position="145"/>
        <end position="197"/>
    </location>
</feature>
<evidence type="ECO:0000313" key="2">
    <source>
        <dbReference type="EMBL" id="KAK7463959.1"/>
    </source>
</evidence>
<accession>A0ABD0J7E1</accession>
<evidence type="ECO:0000313" key="3">
    <source>
        <dbReference type="Proteomes" id="UP001519460"/>
    </source>
</evidence>
<feature type="compositionally biased region" description="Polar residues" evidence="1">
    <location>
        <begin position="166"/>
        <end position="175"/>
    </location>
</feature>
<keyword evidence="3" id="KW-1185">Reference proteome</keyword>
<evidence type="ECO:0000256" key="1">
    <source>
        <dbReference type="SAM" id="MobiDB-lite"/>
    </source>
</evidence>
<proteinExistence type="predicted"/>
<comment type="caution">
    <text evidence="2">The sequence shown here is derived from an EMBL/GenBank/DDBJ whole genome shotgun (WGS) entry which is preliminary data.</text>
</comment>
<gene>
    <name evidence="2" type="ORF">BaRGS_00038041</name>
</gene>
<dbReference type="Proteomes" id="UP001519460">
    <property type="component" value="Unassembled WGS sequence"/>
</dbReference>
<feature type="non-terminal residue" evidence="2">
    <location>
        <position position="1"/>
    </location>
</feature>
<reference evidence="2 3" key="1">
    <citation type="journal article" date="2023" name="Sci. Data">
        <title>Genome assembly of the Korean intertidal mud-creeper Batillaria attramentaria.</title>
        <authorList>
            <person name="Patra A.K."/>
            <person name="Ho P.T."/>
            <person name="Jun S."/>
            <person name="Lee S.J."/>
            <person name="Kim Y."/>
            <person name="Won Y.J."/>
        </authorList>
    </citation>
    <scope>NUCLEOTIDE SEQUENCE [LARGE SCALE GENOMIC DNA]</scope>
    <source>
        <strain evidence="2">Wonlab-2016</strain>
    </source>
</reference>
<dbReference type="AlphaFoldDB" id="A0ABD0J7E1"/>
<feature type="compositionally biased region" description="Polar residues" evidence="1">
    <location>
        <begin position="147"/>
        <end position="158"/>
    </location>
</feature>
<sequence length="444" mass="50136">CDREDRPGQLINKRQCEGRVFRHNVTGMPVALLQDRHVVFKNVYCARCNGYKLPDLDQTPYLSLQCHENVPKDQHSFRIALASGTCHFEVNFTIGPLFRECPSPHLVHASCEVRRRASCDEIRTKTSSDINPWKRALRTRQRYWPQSCKNRPSVNPKASENGVGGYSNQTKTETSSFREKKISDRTEGRKRPKKRITSRSLCSSYRRVIRVVSDRDRTMYANPDCLACSRGVGDPQILNNLMKDEVSALGETMVGQSLQGGGFPYPTAAPVPAIYGLTTTLPQRLGKVPSFSVFFRLSDTEWSYMVNGRPVSPQIIACPDDQVYVPYYSECEPLDCPPHTFPFRGHCLLEDWNAADPSLQPLPNGTHQVYVTIFTEGPEFSDNNDTTLFSSDLEPNGTLCDDIYELINGTDITVINNTYQSEKSKREGKGRSARTQVIFAMGRE</sequence>
<dbReference type="EMBL" id="JACVVK020000595">
    <property type="protein sequence ID" value="KAK7463959.1"/>
    <property type="molecule type" value="Genomic_DNA"/>
</dbReference>